<dbReference type="Gene3D" id="3.40.50.300">
    <property type="entry name" value="P-loop containing nucleotide triphosphate hydrolases"/>
    <property type="match status" value="1"/>
</dbReference>
<proteinExistence type="predicted"/>
<dbReference type="EMBL" id="ML119138">
    <property type="protein sequence ID" value="RPB11000.1"/>
    <property type="molecule type" value="Genomic_DNA"/>
</dbReference>
<accession>A0A3N4KKE9</accession>
<feature type="domain" description="Nephrocystin 3-like N-terminal" evidence="2">
    <location>
        <begin position="74"/>
        <end position="210"/>
    </location>
</feature>
<dbReference type="PANTHER" id="PTHR10039">
    <property type="entry name" value="AMELOGENIN"/>
    <property type="match status" value="1"/>
</dbReference>
<dbReference type="OrthoDB" id="195446at2759"/>
<dbReference type="Proteomes" id="UP000277580">
    <property type="component" value="Unassembled WGS sequence"/>
</dbReference>
<gene>
    <name evidence="3" type="ORF">P167DRAFT_231807</name>
</gene>
<dbReference type="PANTHER" id="PTHR10039:SF16">
    <property type="entry name" value="GPI INOSITOL-DEACYLASE"/>
    <property type="match status" value="1"/>
</dbReference>
<dbReference type="Pfam" id="PF24883">
    <property type="entry name" value="NPHP3_N"/>
    <property type="match status" value="1"/>
</dbReference>
<reference evidence="3 4" key="1">
    <citation type="journal article" date="2018" name="Nat. Ecol. Evol.">
        <title>Pezizomycetes genomes reveal the molecular basis of ectomycorrhizal truffle lifestyle.</title>
        <authorList>
            <person name="Murat C."/>
            <person name="Payen T."/>
            <person name="Noel B."/>
            <person name="Kuo A."/>
            <person name="Morin E."/>
            <person name="Chen J."/>
            <person name="Kohler A."/>
            <person name="Krizsan K."/>
            <person name="Balestrini R."/>
            <person name="Da Silva C."/>
            <person name="Montanini B."/>
            <person name="Hainaut M."/>
            <person name="Levati E."/>
            <person name="Barry K.W."/>
            <person name="Belfiori B."/>
            <person name="Cichocki N."/>
            <person name="Clum A."/>
            <person name="Dockter R.B."/>
            <person name="Fauchery L."/>
            <person name="Guy J."/>
            <person name="Iotti M."/>
            <person name="Le Tacon F."/>
            <person name="Lindquist E.A."/>
            <person name="Lipzen A."/>
            <person name="Malagnac F."/>
            <person name="Mello A."/>
            <person name="Molinier V."/>
            <person name="Miyauchi S."/>
            <person name="Poulain J."/>
            <person name="Riccioni C."/>
            <person name="Rubini A."/>
            <person name="Sitrit Y."/>
            <person name="Splivallo R."/>
            <person name="Traeger S."/>
            <person name="Wang M."/>
            <person name="Zifcakova L."/>
            <person name="Wipf D."/>
            <person name="Zambonelli A."/>
            <person name="Paolocci F."/>
            <person name="Nowrousian M."/>
            <person name="Ottonello S."/>
            <person name="Baldrian P."/>
            <person name="Spatafora J.W."/>
            <person name="Henrissat B."/>
            <person name="Nagy L.G."/>
            <person name="Aury J.M."/>
            <person name="Wincker P."/>
            <person name="Grigoriev I.V."/>
            <person name="Bonfante P."/>
            <person name="Martin F.M."/>
        </authorList>
    </citation>
    <scope>NUCLEOTIDE SEQUENCE [LARGE SCALE GENOMIC DNA]</scope>
    <source>
        <strain evidence="3 4">CCBAS932</strain>
    </source>
</reference>
<dbReference type="InterPro" id="IPR056884">
    <property type="entry name" value="NPHP3-like_N"/>
</dbReference>
<organism evidence="3 4">
    <name type="scientific">Morchella conica CCBAS932</name>
    <dbReference type="NCBI Taxonomy" id="1392247"/>
    <lineage>
        <taxon>Eukaryota</taxon>
        <taxon>Fungi</taxon>
        <taxon>Dikarya</taxon>
        <taxon>Ascomycota</taxon>
        <taxon>Pezizomycotina</taxon>
        <taxon>Pezizomycetes</taxon>
        <taxon>Pezizales</taxon>
        <taxon>Morchellaceae</taxon>
        <taxon>Morchella</taxon>
    </lineage>
</organism>
<dbReference type="STRING" id="1392247.A0A3N4KKE9"/>
<evidence type="ECO:0000259" key="2">
    <source>
        <dbReference type="Pfam" id="PF24883"/>
    </source>
</evidence>
<dbReference type="SUPFAM" id="SSF52540">
    <property type="entry name" value="P-loop containing nucleoside triphosphate hydrolases"/>
    <property type="match status" value="1"/>
</dbReference>
<keyword evidence="4" id="KW-1185">Reference proteome</keyword>
<evidence type="ECO:0000313" key="3">
    <source>
        <dbReference type="EMBL" id="RPB11000.1"/>
    </source>
</evidence>
<name>A0A3N4KKE9_9PEZI</name>
<keyword evidence="1" id="KW-0677">Repeat</keyword>
<sequence length="210" mass="24260">MNEKNDLVQQQEMEKLQEILQAMKMPQIKQELEDMRRCIEENSKDVERQDILKWLSEVYFEDHHNLIKSNRHPGSGEWLFKKGEFISWKECTESSILWLHGFPGAGKTNLVSAVIDQFIATRRKMEAVAHFYCKYDQDPSQIMRAIVKQLSSVEAGSKLSQPVKNIYKKRKDGGFTSGPLTMAESESLLIEMTANYESTFICIDALDECD</sequence>
<evidence type="ECO:0000313" key="4">
    <source>
        <dbReference type="Proteomes" id="UP000277580"/>
    </source>
</evidence>
<protein>
    <recommendedName>
        <fullName evidence="2">Nephrocystin 3-like N-terminal domain-containing protein</fullName>
    </recommendedName>
</protein>
<evidence type="ECO:0000256" key="1">
    <source>
        <dbReference type="ARBA" id="ARBA00022737"/>
    </source>
</evidence>
<dbReference type="InterPro" id="IPR027417">
    <property type="entry name" value="P-loop_NTPase"/>
</dbReference>
<dbReference type="AlphaFoldDB" id="A0A3N4KKE9"/>
<dbReference type="InParanoid" id="A0A3N4KKE9"/>